<dbReference type="EMBL" id="VULT01000018">
    <property type="protein sequence ID" value="MSS18252.1"/>
    <property type="molecule type" value="Genomic_DNA"/>
</dbReference>
<protein>
    <submittedName>
        <fullName evidence="2">MBL fold metallo-hydrolase</fullName>
    </submittedName>
</protein>
<reference evidence="2 3" key="1">
    <citation type="submission" date="2019-08" db="EMBL/GenBank/DDBJ databases">
        <title>In-depth cultivation of the pig gut microbiome towards novel bacterial diversity and tailored functional studies.</title>
        <authorList>
            <person name="Wylensek D."/>
            <person name="Hitch T.C.A."/>
            <person name="Clavel T."/>
        </authorList>
    </citation>
    <scope>NUCLEOTIDE SEQUENCE [LARGE SCALE GENOMIC DNA]</scope>
    <source>
        <strain evidence="2 3">Oil-RF-744-WCA-WT-10</strain>
    </source>
</reference>
<sequence>MVAGCNATGSSSGAQGRPGTDATVAVADTFATPSGKKIVITPIKHGSLEINYNGLEFQIDPVGKGVEPATDYSRFRKADYILVTHEHFDHLDPAAITAVSKPSTVLVTNARCAAKLGQGTVMKNGDRRTLAPGITVEAVPAYNTTPGHTQFHPKGRDNGYVLGLDGFNIYIGGDTEDIPEMARLKNIDVAFLPVNQPYTMTPIQLRRAAIMVHPRVLYPYHYGLTDTATIREELKGLKLDLRLRNFK</sequence>
<dbReference type="Pfam" id="PF13483">
    <property type="entry name" value="Lactamase_B_3"/>
    <property type="match status" value="1"/>
</dbReference>
<accession>A0A6L5XFH7</accession>
<feature type="region of interest" description="Disordered" evidence="1">
    <location>
        <begin position="1"/>
        <end position="20"/>
    </location>
</feature>
<dbReference type="GO" id="GO:0016787">
    <property type="term" value="F:hydrolase activity"/>
    <property type="evidence" value="ECO:0007669"/>
    <property type="project" value="UniProtKB-KW"/>
</dbReference>
<evidence type="ECO:0000313" key="2">
    <source>
        <dbReference type="EMBL" id="MSS18252.1"/>
    </source>
</evidence>
<dbReference type="AlphaFoldDB" id="A0A6L5XFH7"/>
<dbReference type="InterPro" id="IPR036866">
    <property type="entry name" value="RibonucZ/Hydroxyglut_hydro"/>
</dbReference>
<gene>
    <name evidence="2" type="ORF">FYJ29_10845</name>
</gene>
<dbReference type="SUPFAM" id="SSF56281">
    <property type="entry name" value="Metallo-hydrolase/oxidoreductase"/>
    <property type="match status" value="1"/>
</dbReference>
<dbReference type="Proteomes" id="UP000483362">
    <property type="component" value="Unassembled WGS sequence"/>
</dbReference>
<proteinExistence type="predicted"/>
<dbReference type="PANTHER" id="PTHR43546:SF3">
    <property type="entry name" value="UPF0173 METAL-DEPENDENT HYDROLASE MJ1163"/>
    <property type="match status" value="1"/>
</dbReference>
<name>A0A6L5XFH7_9BACT</name>
<evidence type="ECO:0000256" key="1">
    <source>
        <dbReference type="SAM" id="MobiDB-lite"/>
    </source>
</evidence>
<keyword evidence="3" id="KW-1185">Reference proteome</keyword>
<dbReference type="Gene3D" id="3.60.15.10">
    <property type="entry name" value="Ribonuclease Z/Hydroxyacylglutathione hydrolase-like"/>
    <property type="match status" value="1"/>
</dbReference>
<organism evidence="2 3">
    <name type="scientific">Sodaliphilus pleomorphus</name>
    <dbReference type="NCBI Taxonomy" id="2606626"/>
    <lineage>
        <taxon>Bacteria</taxon>
        <taxon>Pseudomonadati</taxon>
        <taxon>Bacteroidota</taxon>
        <taxon>Bacteroidia</taxon>
        <taxon>Bacteroidales</taxon>
        <taxon>Muribaculaceae</taxon>
        <taxon>Sodaliphilus</taxon>
    </lineage>
</organism>
<comment type="caution">
    <text evidence="2">The sequence shown here is derived from an EMBL/GenBank/DDBJ whole genome shotgun (WGS) entry which is preliminary data.</text>
</comment>
<dbReference type="PANTHER" id="PTHR43546">
    <property type="entry name" value="UPF0173 METAL-DEPENDENT HYDROLASE MJ1163-RELATED"/>
    <property type="match status" value="1"/>
</dbReference>
<dbReference type="InterPro" id="IPR050114">
    <property type="entry name" value="UPF0173_UPF0282_UlaG_hydrolase"/>
</dbReference>
<keyword evidence="2" id="KW-0378">Hydrolase</keyword>
<evidence type="ECO:0000313" key="3">
    <source>
        <dbReference type="Proteomes" id="UP000483362"/>
    </source>
</evidence>